<protein>
    <submittedName>
        <fullName evidence="3">Glycosyltransferase family 4 protein</fullName>
    </submittedName>
    <submittedName>
        <fullName evidence="2">Group 1 family glycosyl transferase</fullName>
    </submittedName>
</protein>
<dbReference type="InterPro" id="IPR050194">
    <property type="entry name" value="Glycosyltransferase_grp1"/>
</dbReference>
<dbReference type="Pfam" id="PF00534">
    <property type="entry name" value="Glycos_transf_1"/>
    <property type="match status" value="1"/>
</dbReference>
<evidence type="ECO:0000313" key="4">
    <source>
        <dbReference type="Proteomes" id="UP000031546"/>
    </source>
</evidence>
<accession>A0A0C2HCL4</accession>
<dbReference type="Gene3D" id="3.40.50.2000">
    <property type="entry name" value="Glycogen Phosphorylase B"/>
    <property type="match status" value="2"/>
</dbReference>
<reference evidence="3" key="3">
    <citation type="submission" date="2022-12" db="EMBL/GenBank/DDBJ databases">
        <title>Genome analysis and biological profiling of marine Salinicoccus roseus MOSEL-ME25.</title>
        <authorList>
            <person name="Mirza F.T."/>
            <person name="Xie Y."/>
            <person name="Shinwari Z.K."/>
        </authorList>
    </citation>
    <scope>NUCLEOTIDE SEQUENCE</scope>
    <source>
        <strain evidence="3">MOSEL-ME25</strain>
    </source>
</reference>
<dbReference type="EMBL" id="JABEVU030000001">
    <property type="protein sequence ID" value="MDB0579503.1"/>
    <property type="molecule type" value="Genomic_DNA"/>
</dbReference>
<evidence type="ECO:0000313" key="2">
    <source>
        <dbReference type="EMBL" id="KIH71440.1"/>
    </source>
</evidence>
<proteinExistence type="predicted"/>
<dbReference type="CDD" id="cd03794">
    <property type="entry name" value="GT4_WbuB-like"/>
    <property type="match status" value="1"/>
</dbReference>
<feature type="domain" description="Glycosyl transferase family 1" evidence="1">
    <location>
        <begin position="209"/>
        <end position="370"/>
    </location>
</feature>
<reference evidence="2 4" key="1">
    <citation type="submission" date="2015-01" db="EMBL/GenBank/DDBJ databases">
        <title>Genome sequences of high lactate-tolerant strain Salinicoccus roseus W12 with industrial interest.</title>
        <authorList>
            <person name="Wang H."/>
            <person name="Yu B."/>
        </authorList>
    </citation>
    <scope>NUCLEOTIDE SEQUENCE [LARGE SCALE GENOMIC DNA]</scope>
    <source>
        <strain evidence="2 4">W12</strain>
    </source>
</reference>
<keyword evidence="2" id="KW-0808">Transferase</keyword>
<dbReference type="Proteomes" id="UP000527860">
    <property type="component" value="Unassembled WGS sequence"/>
</dbReference>
<dbReference type="RefSeq" id="WP_040104904.1">
    <property type="nucleotide sequence ID" value="NZ_JABEVU030000001.1"/>
</dbReference>
<evidence type="ECO:0000313" key="3">
    <source>
        <dbReference type="EMBL" id="MDB0579503.1"/>
    </source>
</evidence>
<organism evidence="2 4">
    <name type="scientific">Salinicoccus roseus</name>
    <dbReference type="NCBI Taxonomy" id="45670"/>
    <lineage>
        <taxon>Bacteria</taxon>
        <taxon>Bacillati</taxon>
        <taxon>Bacillota</taxon>
        <taxon>Bacilli</taxon>
        <taxon>Bacillales</taxon>
        <taxon>Staphylococcaceae</taxon>
        <taxon>Salinicoccus</taxon>
    </lineage>
</organism>
<dbReference type="GeneID" id="77844271"/>
<reference evidence="3" key="2">
    <citation type="submission" date="2020-04" db="EMBL/GenBank/DDBJ databases">
        <authorList>
            <person name="Tanveer F."/>
            <person name="Xie Y."/>
            <person name="Shinwari Z.K."/>
        </authorList>
    </citation>
    <scope>NUCLEOTIDE SEQUENCE</scope>
    <source>
        <strain evidence="3">MOSEL-ME25</strain>
    </source>
</reference>
<comment type="caution">
    <text evidence="2">The sequence shown here is derived from an EMBL/GenBank/DDBJ whole genome shotgun (WGS) entry which is preliminary data.</text>
</comment>
<dbReference type="PANTHER" id="PTHR45947">
    <property type="entry name" value="SULFOQUINOVOSYL TRANSFERASE SQD2"/>
    <property type="match status" value="1"/>
</dbReference>
<evidence type="ECO:0000313" key="5">
    <source>
        <dbReference type="Proteomes" id="UP000527860"/>
    </source>
</evidence>
<dbReference type="STRING" id="45670.SN16_01790"/>
<dbReference type="OrthoDB" id="9811902at2"/>
<dbReference type="EMBL" id="JXII01000002">
    <property type="protein sequence ID" value="KIH71440.1"/>
    <property type="molecule type" value="Genomic_DNA"/>
</dbReference>
<evidence type="ECO:0000259" key="1">
    <source>
        <dbReference type="Pfam" id="PF00534"/>
    </source>
</evidence>
<keyword evidence="5" id="KW-1185">Reference proteome</keyword>
<dbReference type="Proteomes" id="UP000031546">
    <property type="component" value="Unassembled WGS sequence"/>
</dbReference>
<dbReference type="SUPFAM" id="SSF53756">
    <property type="entry name" value="UDP-Glycosyltransferase/glycogen phosphorylase"/>
    <property type="match status" value="1"/>
</dbReference>
<sequence>MKILLITQNFYPEIGSGANRFKNLYTQLSKNHEVTVLTTKPTYPNAKMYKDDKYWNEPLINNSTDIMRLNMRSNKQGKTMASRMLYYLELSYKVRTYIRKYQHEYDAVYVTTPNIFLPWATFFFQKKLKSTKRILEVRDLWPDSVRDIEKINIDKFYPTLKFMEKMMYRKADRIVINNEGFRAHIAKMAPLKSQLFIPNAFTENEVGFRQPPEDFKVIYTGNIGFAQSYDQLIQVAHMLEERQIIFNVIGYGVNAHKFNHYIKKHNFKYVHTHEEKSRSECLDMIRHHSIQLSLLKESDVFLNVLPGKIIDGIGCGIPVVTNLGGYTNSMINTYKVGFAKEKATAKEIIEAIEKIRDNEQLEASYRENSRTLLDEKFLWENNIEKLEKFLES</sequence>
<gene>
    <name evidence="3" type="ORF">F7P68_0003095</name>
    <name evidence="2" type="ORF">SN16_01790</name>
</gene>
<dbReference type="InterPro" id="IPR001296">
    <property type="entry name" value="Glyco_trans_1"/>
</dbReference>
<name>A0A0C2HCL4_9STAP</name>
<dbReference type="AlphaFoldDB" id="A0A0C2HCL4"/>
<dbReference type="GO" id="GO:0016758">
    <property type="term" value="F:hexosyltransferase activity"/>
    <property type="evidence" value="ECO:0007669"/>
    <property type="project" value="TreeGrafter"/>
</dbReference>
<dbReference type="PANTHER" id="PTHR45947:SF3">
    <property type="entry name" value="SULFOQUINOVOSYL TRANSFERASE SQD2"/>
    <property type="match status" value="1"/>
</dbReference>